<evidence type="ECO:0000256" key="1">
    <source>
        <dbReference type="SAM" id="MobiDB-lite"/>
    </source>
</evidence>
<gene>
    <name evidence="3" type="ORF">SARC_09155</name>
</gene>
<dbReference type="RefSeq" id="XP_014152311.1">
    <property type="nucleotide sequence ID" value="XM_014296836.1"/>
</dbReference>
<feature type="compositionally biased region" description="Basic residues" evidence="1">
    <location>
        <begin position="59"/>
        <end position="75"/>
    </location>
</feature>
<feature type="region of interest" description="Disordered" evidence="1">
    <location>
        <begin position="57"/>
        <end position="81"/>
    </location>
</feature>
<dbReference type="Pfam" id="PF00621">
    <property type="entry name" value="RhoGEF"/>
    <property type="match status" value="1"/>
</dbReference>
<sequence>AVTAQLDPSSIIRLNHLAKECFFNLLSTCDLSSYDAFTESVKELVGDRSFDEIGEVLKKPKGHNGKRKGESHRKKSLPDANGMPVHVFPTVQIWHRLCVVFGETLDQLAVNALLLILQHVLATTMGMAADVAHSSDTLTERDVQIASDGFSLLSKVRGKASPKDKDVSDKAISYVETAEQFLQAEKKLVRDLDIVIQVFFNKLDPSIAPSSPFLPEEISALFDSFQRVHETASAFTILFESKVEQRVVHLGESFAEFVLYHEYDGYMTHMHNFKSVLDTIALLSARDTHVAYLEKLGLSFSFKYILPVLMFEPVNVVLNYSAVIKLLLKAQQSKAKKTAGDVQDAASLRTALTLISPQVAQASEYALQLRTTHFEPFSTIVPPLGLNMPQKQKALQRQIIKQRLGGVLDVTTAEVVAESKQLLWGDAVNVCSVNGASEGKLKRGKPRACMVYSLDTGVVVVKGIDESEAKASVLHLISNDSVMIYRGDERVVSERFVIYMNITKAPIGKELSVNPPVQWNIISQSPLYCWYALQQCVEGTACP</sequence>
<feature type="domain" description="DH" evidence="2">
    <location>
        <begin position="173"/>
        <end position="365"/>
    </location>
</feature>
<keyword evidence="4" id="KW-1185">Reference proteome</keyword>
<dbReference type="Gene3D" id="1.20.900.10">
    <property type="entry name" value="Dbl homology (DH) domain"/>
    <property type="match status" value="1"/>
</dbReference>
<name>A0A0L0FNT9_9EUKA</name>
<evidence type="ECO:0000259" key="2">
    <source>
        <dbReference type="PROSITE" id="PS50010"/>
    </source>
</evidence>
<proteinExistence type="predicted"/>
<evidence type="ECO:0000313" key="4">
    <source>
        <dbReference type="Proteomes" id="UP000054560"/>
    </source>
</evidence>
<dbReference type="GeneID" id="25909659"/>
<dbReference type="SUPFAM" id="SSF48065">
    <property type="entry name" value="DBL homology domain (DH-domain)"/>
    <property type="match status" value="1"/>
</dbReference>
<dbReference type="GO" id="GO:0005085">
    <property type="term" value="F:guanyl-nucleotide exchange factor activity"/>
    <property type="evidence" value="ECO:0007669"/>
    <property type="project" value="InterPro"/>
</dbReference>
<dbReference type="InterPro" id="IPR035899">
    <property type="entry name" value="DBL_dom_sf"/>
</dbReference>
<dbReference type="AlphaFoldDB" id="A0A0L0FNT9"/>
<dbReference type="PROSITE" id="PS50010">
    <property type="entry name" value="DH_2"/>
    <property type="match status" value="1"/>
</dbReference>
<organism evidence="3 4">
    <name type="scientific">Sphaeroforma arctica JP610</name>
    <dbReference type="NCBI Taxonomy" id="667725"/>
    <lineage>
        <taxon>Eukaryota</taxon>
        <taxon>Ichthyosporea</taxon>
        <taxon>Ichthyophonida</taxon>
        <taxon>Sphaeroforma</taxon>
    </lineage>
</organism>
<reference evidence="3 4" key="1">
    <citation type="submission" date="2011-02" db="EMBL/GenBank/DDBJ databases">
        <title>The Genome Sequence of Sphaeroforma arctica JP610.</title>
        <authorList>
            <consortium name="The Broad Institute Genome Sequencing Platform"/>
            <person name="Russ C."/>
            <person name="Cuomo C."/>
            <person name="Young S.K."/>
            <person name="Zeng Q."/>
            <person name="Gargeya S."/>
            <person name="Alvarado L."/>
            <person name="Berlin A."/>
            <person name="Chapman S.B."/>
            <person name="Chen Z."/>
            <person name="Freedman E."/>
            <person name="Gellesch M."/>
            <person name="Goldberg J."/>
            <person name="Griggs A."/>
            <person name="Gujja S."/>
            <person name="Heilman E."/>
            <person name="Heiman D."/>
            <person name="Howarth C."/>
            <person name="Mehta T."/>
            <person name="Neiman D."/>
            <person name="Pearson M."/>
            <person name="Roberts A."/>
            <person name="Saif S."/>
            <person name="Shea T."/>
            <person name="Shenoy N."/>
            <person name="Sisk P."/>
            <person name="Stolte C."/>
            <person name="Sykes S."/>
            <person name="White J."/>
            <person name="Yandava C."/>
            <person name="Burger G."/>
            <person name="Gray M.W."/>
            <person name="Holland P.W.H."/>
            <person name="King N."/>
            <person name="Lang F.B.F."/>
            <person name="Roger A.J."/>
            <person name="Ruiz-Trillo I."/>
            <person name="Haas B."/>
            <person name="Nusbaum C."/>
            <person name="Birren B."/>
        </authorList>
    </citation>
    <scope>NUCLEOTIDE SEQUENCE [LARGE SCALE GENOMIC DNA]</scope>
    <source>
        <strain evidence="3 4">JP610</strain>
    </source>
</reference>
<accession>A0A0L0FNT9</accession>
<feature type="non-terminal residue" evidence="3">
    <location>
        <position position="1"/>
    </location>
</feature>
<dbReference type="InterPro" id="IPR000219">
    <property type="entry name" value="DH_dom"/>
</dbReference>
<dbReference type="Proteomes" id="UP000054560">
    <property type="component" value="Unassembled WGS sequence"/>
</dbReference>
<evidence type="ECO:0000313" key="3">
    <source>
        <dbReference type="EMBL" id="KNC78409.1"/>
    </source>
</evidence>
<protein>
    <recommendedName>
        <fullName evidence="2">DH domain-containing protein</fullName>
    </recommendedName>
</protein>
<dbReference type="STRING" id="667725.A0A0L0FNT9"/>
<dbReference type="EMBL" id="KQ242494">
    <property type="protein sequence ID" value="KNC78409.1"/>
    <property type="molecule type" value="Genomic_DNA"/>
</dbReference>